<organism evidence="2 3">
    <name type="scientific">Thelonectria olida</name>
    <dbReference type="NCBI Taxonomy" id="1576542"/>
    <lineage>
        <taxon>Eukaryota</taxon>
        <taxon>Fungi</taxon>
        <taxon>Dikarya</taxon>
        <taxon>Ascomycota</taxon>
        <taxon>Pezizomycotina</taxon>
        <taxon>Sordariomycetes</taxon>
        <taxon>Hypocreomycetidae</taxon>
        <taxon>Hypocreales</taxon>
        <taxon>Nectriaceae</taxon>
        <taxon>Thelonectria</taxon>
    </lineage>
</organism>
<comment type="caution">
    <text evidence="2">The sequence shown here is derived from an EMBL/GenBank/DDBJ whole genome shotgun (WGS) entry which is preliminary data.</text>
</comment>
<feature type="region of interest" description="Disordered" evidence="1">
    <location>
        <begin position="311"/>
        <end position="330"/>
    </location>
</feature>
<evidence type="ECO:0000256" key="1">
    <source>
        <dbReference type="SAM" id="MobiDB-lite"/>
    </source>
</evidence>
<accession>A0A9P8W1F8</accession>
<dbReference type="AlphaFoldDB" id="A0A9P8W1F8"/>
<dbReference type="EMBL" id="JAGPYM010000020">
    <property type="protein sequence ID" value="KAH6884529.1"/>
    <property type="molecule type" value="Genomic_DNA"/>
</dbReference>
<feature type="region of interest" description="Disordered" evidence="1">
    <location>
        <begin position="1"/>
        <end position="26"/>
    </location>
</feature>
<reference evidence="2 3" key="1">
    <citation type="journal article" date="2021" name="Nat. Commun.">
        <title>Genetic determinants of endophytism in the Arabidopsis root mycobiome.</title>
        <authorList>
            <person name="Mesny F."/>
            <person name="Miyauchi S."/>
            <person name="Thiergart T."/>
            <person name="Pickel B."/>
            <person name="Atanasova L."/>
            <person name="Karlsson M."/>
            <person name="Huettel B."/>
            <person name="Barry K.W."/>
            <person name="Haridas S."/>
            <person name="Chen C."/>
            <person name="Bauer D."/>
            <person name="Andreopoulos W."/>
            <person name="Pangilinan J."/>
            <person name="LaButti K."/>
            <person name="Riley R."/>
            <person name="Lipzen A."/>
            <person name="Clum A."/>
            <person name="Drula E."/>
            <person name="Henrissat B."/>
            <person name="Kohler A."/>
            <person name="Grigoriev I.V."/>
            <person name="Martin F.M."/>
            <person name="Hacquard S."/>
        </authorList>
    </citation>
    <scope>NUCLEOTIDE SEQUENCE [LARGE SCALE GENOMIC DNA]</scope>
    <source>
        <strain evidence="2 3">MPI-CAGE-CH-0241</strain>
    </source>
</reference>
<dbReference type="Proteomes" id="UP000777438">
    <property type="component" value="Unassembled WGS sequence"/>
</dbReference>
<keyword evidence="3" id="KW-1185">Reference proteome</keyword>
<sequence>MATTFSHPSHGACQASGSQSRFSRAPHGRVTQLRGLLVALLYLEKYEQLAPKNPSPEISQSLPQDVAWVAIRDLRTKMTGVWNKLETQMRIYKGREMNKLYKDCGGNAEGLYLFGLHVEQVAQQGELPRDLSSVFARMALSNSMSLHLTEQHPQICNFAITDSLLWGDGLSSSDQKILENLSKAIWPNLDQPPYLPTNSQGPLTPHQYTEYGQPQPYLLPIENSLAAQSHSAGQQGSTANSGFDACSWTTSIPAANMTTYGLDAQSTQPQMLKPPKELIQYSLLGSQFGAPWQEMADPNAMGLVSSQKLASGLGTGSGPQLPYENATSQAQSRRTVTNACGLEGDGLAQGTFDFLDHLGDLPHDLFVKKVITKDPLDMERRDILIDREIESFIRPLLSSRREHGWNLHCQAIVAVAETFLRRQCFHDLEEAADFMVLKLGRAVFPDNSSSYRALCNKVRATQAKASLPAEQGNKRKRSAAVYPCPECRVVIQGRRLNLTRHMKKAHPNEISGNLPQDHEI</sequence>
<name>A0A9P8W1F8_9HYPO</name>
<proteinExistence type="predicted"/>
<evidence type="ECO:0000313" key="3">
    <source>
        <dbReference type="Proteomes" id="UP000777438"/>
    </source>
</evidence>
<evidence type="ECO:0000313" key="2">
    <source>
        <dbReference type="EMBL" id="KAH6884529.1"/>
    </source>
</evidence>
<protein>
    <submittedName>
        <fullName evidence="2">Uncharacterized protein</fullName>
    </submittedName>
</protein>
<gene>
    <name evidence="2" type="ORF">B0T10DRAFT_579233</name>
</gene>
<dbReference type="OrthoDB" id="4583599at2759"/>